<keyword evidence="2" id="KW-1185">Reference proteome</keyword>
<evidence type="ECO:0000313" key="1">
    <source>
        <dbReference type="EnsemblPlants" id="AVESA.00010b.r2.2AG0234890.2.CDS"/>
    </source>
</evidence>
<reference evidence="1" key="2">
    <citation type="submission" date="2025-09" db="UniProtKB">
        <authorList>
            <consortium name="EnsemblPlants"/>
        </authorList>
    </citation>
    <scope>IDENTIFICATION</scope>
</reference>
<name>A0ACD5UEG9_AVESA</name>
<accession>A0ACD5UEG9</accession>
<dbReference type="Proteomes" id="UP001732700">
    <property type="component" value="Chromosome 2A"/>
</dbReference>
<reference evidence="1" key="1">
    <citation type="submission" date="2021-05" db="EMBL/GenBank/DDBJ databases">
        <authorList>
            <person name="Scholz U."/>
            <person name="Mascher M."/>
            <person name="Fiebig A."/>
        </authorList>
    </citation>
    <scope>NUCLEOTIDE SEQUENCE [LARGE SCALE GENOMIC DNA]</scope>
</reference>
<proteinExistence type="predicted"/>
<sequence>MTERRLADSPPSKLPRLSGADAYDGRGVSSSKSSFFLHSVSGRGLVIDVSCSCVSLGAVTVAAPATAQLGLGLGLGVGGSRSDSSGSDASEASATTAVTRPSPLTFMQRQELEHQVLIYRYFVASAPVPVNLVLPIWNSVAAASPAPQRFPSLAGLGRLCFDHRSSMEPEPDRCRRTDGKKWRCSHGVVPGSKYCERHVHRGRGRSRKLVEAAATSAVPIRAIHAADAQASNTNAHAPPQQQQQQRLGFASPAGVFLAHGTARAT</sequence>
<evidence type="ECO:0000313" key="2">
    <source>
        <dbReference type="Proteomes" id="UP001732700"/>
    </source>
</evidence>
<organism evidence="1 2">
    <name type="scientific">Avena sativa</name>
    <name type="common">Oat</name>
    <dbReference type="NCBI Taxonomy" id="4498"/>
    <lineage>
        <taxon>Eukaryota</taxon>
        <taxon>Viridiplantae</taxon>
        <taxon>Streptophyta</taxon>
        <taxon>Embryophyta</taxon>
        <taxon>Tracheophyta</taxon>
        <taxon>Spermatophyta</taxon>
        <taxon>Magnoliopsida</taxon>
        <taxon>Liliopsida</taxon>
        <taxon>Poales</taxon>
        <taxon>Poaceae</taxon>
        <taxon>BOP clade</taxon>
        <taxon>Pooideae</taxon>
        <taxon>Poodae</taxon>
        <taxon>Poeae</taxon>
        <taxon>Poeae Chloroplast Group 1 (Aveneae type)</taxon>
        <taxon>Aveninae</taxon>
        <taxon>Avena</taxon>
    </lineage>
</organism>
<protein>
    <submittedName>
        <fullName evidence="1">Uncharacterized protein</fullName>
    </submittedName>
</protein>
<dbReference type="EnsemblPlants" id="AVESA.00010b.r2.2AG0234890.2">
    <property type="protein sequence ID" value="AVESA.00010b.r2.2AG0234890.2.CDS"/>
    <property type="gene ID" value="AVESA.00010b.r2.2AG0234890"/>
</dbReference>